<dbReference type="PIRSF" id="PIRSF036990">
    <property type="entry name" value="UCP036990_CBS_BON"/>
    <property type="match status" value="1"/>
</dbReference>
<dbReference type="Pfam" id="PF00571">
    <property type="entry name" value="CBS"/>
    <property type="match status" value="2"/>
</dbReference>
<dbReference type="SUPFAM" id="SSF54631">
    <property type="entry name" value="CBS-domain pair"/>
    <property type="match status" value="1"/>
</dbReference>
<dbReference type="PANTHER" id="PTHR43080:SF29">
    <property type="entry name" value="OS02G0818000 PROTEIN"/>
    <property type="match status" value="1"/>
</dbReference>
<feature type="domain" description="CBS" evidence="4">
    <location>
        <begin position="99"/>
        <end position="156"/>
    </location>
</feature>
<dbReference type="CDD" id="cd04586">
    <property type="entry name" value="CBS_pair_BON_assoc"/>
    <property type="match status" value="1"/>
</dbReference>
<dbReference type="Proteomes" id="UP001500909">
    <property type="component" value="Unassembled WGS sequence"/>
</dbReference>
<reference evidence="5 6" key="1">
    <citation type="journal article" date="2019" name="Int. J. Syst. Evol. Microbiol.">
        <title>The Global Catalogue of Microorganisms (GCM) 10K type strain sequencing project: providing services to taxonomists for standard genome sequencing and annotation.</title>
        <authorList>
            <consortium name="The Broad Institute Genomics Platform"/>
            <consortium name="The Broad Institute Genome Sequencing Center for Infectious Disease"/>
            <person name="Wu L."/>
            <person name="Ma J."/>
        </authorList>
    </citation>
    <scope>NUCLEOTIDE SEQUENCE [LARGE SCALE GENOMIC DNA]</scope>
    <source>
        <strain evidence="5 6">JCM 4805</strain>
    </source>
</reference>
<keyword evidence="1 2" id="KW-0129">CBS domain</keyword>
<gene>
    <name evidence="5" type="ORF">GCM10010361_10490</name>
</gene>
<dbReference type="EMBL" id="BAAABY010000009">
    <property type="protein sequence ID" value="GAA0448445.1"/>
    <property type="molecule type" value="Genomic_DNA"/>
</dbReference>
<evidence type="ECO:0000256" key="2">
    <source>
        <dbReference type="PROSITE-ProRule" id="PRU00703"/>
    </source>
</evidence>
<dbReference type="Pfam" id="PF04972">
    <property type="entry name" value="BON"/>
    <property type="match status" value="1"/>
</dbReference>
<sequence length="226" mass="24553">MPDVSATPQSPHTVDDVMTRTVVAVGRDAPFKEIVKTMEQWQVSALPVLEGESRVVGVVSEADLLPKEQFRDHTPSRIEQARELEALVKSGGMTAGELMTAPAITVHADATIAQAARTMAVYKIKRLPVIDAEGRLEGVVSRSDLLKVFLREDADIAEEVRREIVGPLFRSHGQEVTIEVTDGVVTISGEIKDCSLVPVAARLIRSVEGVVDADMRLTGVRHRSPS</sequence>
<proteinExistence type="predicted"/>
<dbReference type="RefSeq" id="WP_346093369.1">
    <property type="nucleotide sequence ID" value="NZ_BAAABY010000009.1"/>
</dbReference>
<evidence type="ECO:0000313" key="6">
    <source>
        <dbReference type="Proteomes" id="UP001500909"/>
    </source>
</evidence>
<dbReference type="InterPro" id="IPR007055">
    <property type="entry name" value="BON_dom"/>
</dbReference>
<name>A0ABN0ZIB6_9ACTN</name>
<dbReference type="PROSITE" id="PS50914">
    <property type="entry name" value="BON"/>
    <property type="match status" value="1"/>
</dbReference>
<dbReference type="PROSITE" id="PS51371">
    <property type="entry name" value="CBS"/>
    <property type="match status" value="2"/>
</dbReference>
<dbReference type="InterPro" id="IPR017080">
    <property type="entry name" value="UCP036990_CBS_BON"/>
</dbReference>
<dbReference type="Gene3D" id="3.10.580.10">
    <property type="entry name" value="CBS-domain"/>
    <property type="match status" value="1"/>
</dbReference>
<evidence type="ECO:0000256" key="1">
    <source>
        <dbReference type="ARBA" id="ARBA00023122"/>
    </source>
</evidence>
<feature type="domain" description="BON" evidence="3">
    <location>
        <begin position="152"/>
        <end position="221"/>
    </location>
</feature>
<evidence type="ECO:0000313" key="5">
    <source>
        <dbReference type="EMBL" id="GAA0448445.1"/>
    </source>
</evidence>
<protein>
    <submittedName>
        <fullName evidence="5">CBS domain-containing protein</fullName>
    </submittedName>
</protein>
<feature type="domain" description="CBS" evidence="4">
    <location>
        <begin position="18"/>
        <end position="76"/>
    </location>
</feature>
<accession>A0ABN0ZIB6</accession>
<dbReference type="InterPro" id="IPR046342">
    <property type="entry name" value="CBS_dom_sf"/>
</dbReference>
<dbReference type="PANTHER" id="PTHR43080">
    <property type="entry name" value="CBS DOMAIN-CONTAINING PROTEIN CBSX3, MITOCHONDRIAL"/>
    <property type="match status" value="1"/>
</dbReference>
<evidence type="ECO:0000259" key="3">
    <source>
        <dbReference type="PROSITE" id="PS50914"/>
    </source>
</evidence>
<comment type="caution">
    <text evidence="5">The sequence shown here is derived from an EMBL/GenBank/DDBJ whole genome shotgun (WGS) entry which is preliminary data.</text>
</comment>
<dbReference type="InterPro" id="IPR000644">
    <property type="entry name" value="CBS_dom"/>
</dbReference>
<dbReference type="InterPro" id="IPR051257">
    <property type="entry name" value="Diverse_CBS-Domain"/>
</dbReference>
<evidence type="ECO:0000259" key="4">
    <source>
        <dbReference type="PROSITE" id="PS51371"/>
    </source>
</evidence>
<keyword evidence="6" id="KW-1185">Reference proteome</keyword>
<organism evidence="5 6">
    <name type="scientific">Streptomyces olivaceiscleroticus</name>
    <dbReference type="NCBI Taxonomy" id="68245"/>
    <lineage>
        <taxon>Bacteria</taxon>
        <taxon>Bacillati</taxon>
        <taxon>Actinomycetota</taxon>
        <taxon>Actinomycetes</taxon>
        <taxon>Kitasatosporales</taxon>
        <taxon>Streptomycetaceae</taxon>
        <taxon>Streptomyces</taxon>
    </lineage>
</organism>
<dbReference type="SMART" id="SM00116">
    <property type="entry name" value="CBS"/>
    <property type="match status" value="2"/>
</dbReference>